<dbReference type="STRING" id="572544.Ilyop_0844"/>
<dbReference type="Pfam" id="PF01368">
    <property type="entry name" value="DHH"/>
    <property type="match status" value="1"/>
</dbReference>
<dbReference type="SUPFAM" id="SSF64182">
    <property type="entry name" value="DHH phosphoesterases"/>
    <property type="match status" value="1"/>
</dbReference>
<evidence type="ECO:0000259" key="2">
    <source>
        <dbReference type="Pfam" id="PF02272"/>
    </source>
</evidence>
<keyword evidence="4" id="KW-1185">Reference proteome</keyword>
<feature type="domain" description="DDH" evidence="1">
    <location>
        <begin position="16"/>
        <end position="169"/>
    </location>
</feature>
<evidence type="ECO:0000313" key="4">
    <source>
        <dbReference type="Proteomes" id="UP000006875"/>
    </source>
</evidence>
<evidence type="ECO:0000259" key="1">
    <source>
        <dbReference type="Pfam" id="PF01368"/>
    </source>
</evidence>
<dbReference type="InterPro" id="IPR001667">
    <property type="entry name" value="DDH_dom"/>
</dbReference>
<dbReference type="Gene3D" id="3.90.1640.10">
    <property type="entry name" value="inorganic pyrophosphatase (n-terminal core)"/>
    <property type="match status" value="1"/>
</dbReference>
<dbReference type="eggNOG" id="COG0618">
    <property type="taxonomic scope" value="Bacteria"/>
</dbReference>
<dbReference type="Gene3D" id="3.10.310.30">
    <property type="match status" value="1"/>
</dbReference>
<feature type="domain" description="DHHA1" evidence="2">
    <location>
        <begin position="239"/>
        <end position="326"/>
    </location>
</feature>
<dbReference type="EMBL" id="CP002281">
    <property type="protein sequence ID" value="ADO82630.1"/>
    <property type="molecule type" value="Genomic_DNA"/>
</dbReference>
<dbReference type="InterPro" id="IPR051319">
    <property type="entry name" value="Oligoribo/pAp-PDE_c-di-AMP_PDE"/>
</dbReference>
<dbReference type="InterPro" id="IPR003156">
    <property type="entry name" value="DHHA1_dom"/>
</dbReference>
<organism evidence="3 4">
    <name type="scientific">Ilyobacter polytropus (strain ATCC 51220 / DSM 2926 / LMG 16218 / CuHBu1)</name>
    <dbReference type="NCBI Taxonomy" id="572544"/>
    <lineage>
        <taxon>Bacteria</taxon>
        <taxon>Fusobacteriati</taxon>
        <taxon>Fusobacteriota</taxon>
        <taxon>Fusobacteriia</taxon>
        <taxon>Fusobacteriales</taxon>
        <taxon>Fusobacteriaceae</taxon>
        <taxon>Ilyobacter</taxon>
    </lineage>
</organism>
<dbReference type="PANTHER" id="PTHR47618:SF1">
    <property type="entry name" value="BIFUNCTIONAL OLIGORIBONUCLEASE AND PAP PHOSPHATASE NRNA"/>
    <property type="match status" value="1"/>
</dbReference>
<dbReference type="OrthoDB" id="9803668at2"/>
<gene>
    <name evidence="3" type="ordered locus">Ilyop_0844</name>
</gene>
<sequence length="328" mass="36671">MSNYTEIIDKIKNSERILLTSHINPDGDALGSGLALFLALNRYNRIQSQLDENYMDKVVRFVLEDNVPGNLKFLKGTEMIENIKNVNSKYNFDLVICLDSANKERIGSVEKLIGDDSFVINIDHHTSNTRYGDIDCIENISSTSEIMYKFIKEMGIEIDTLIGEAIYTGVVNDTGNFAHSNVTTNTFLLASDLLEKGVDNSKIVREFYNSKSMSTLRLMGKALEDMVYVPEKKLVHLFISIETLKELDAKKEESEGLVELINSYEGSEVSLFLREEEKGKIKGSMRSKHDKDVNAIAKLFGGGGHIKAAGFTSSLSAEEIIEKVKAML</sequence>
<dbReference type="Proteomes" id="UP000006875">
    <property type="component" value="Chromosome"/>
</dbReference>
<dbReference type="KEGG" id="ipo:Ilyop_0844"/>
<dbReference type="PANTHER" id="PTHR47618">
    <property type="entry name" value="BIFUNCTIONAL OLIGORIBONUCLEASE AND PAP PHOSPHATASE NRNA"/>
    <property type="match status" value="1"/>
</dbReference>
<dbReference type="InterPro" id="IPR038763">
    <property type="entry name" value="DHH_sf"/>
</dbReference>
<evidence type="ECO:0000313" key="3">
    <source>
        <dbReference type="EMBL" id="ADO82630.1"/>
    </source>
</evidence>
<dbReference type="RefSeq" id="WP_013387300.1">
    <property type="nucleotide sequence ID" value="NC_014632.1"/>
</dbReference>
<dbReference type="AlphaFoldDB" id="E3H7P8"/>
<dbReference type="Pfam" id="PF02272">
    <property type="entry name" value="DHHA1"/>
    <property type="match status" value="1"/>
</dbReference>
<dbReference type="GO" id="GO:0003676">
    <property type="term" value="F:nucleic acid binding"/>
    <property type="evidence" value="ECO:0007669"/>
    <property type="project" value="InterPro"/>
</dbReference>
<dbReference type="HOGENOM" id="CLU_039720_0_0_0"/>
<protein>
    <submittedName>
        <fullName evidence="3">Phosphoesterase RecJ domain protein</fullName>
    </submittedName>
</protein>
<proteinExistence type="predicted"/>
<reference evidence="3 4" key="1">
    <citation type="journal article" date="2010" name="Stand. Genomic Sci.">
        <title>Complete genome sequence of Ilyobacter polytropus type strain (CuHbu1).</title>
        <authorList>
            <person name="Sikorski J."/>
            <person name="Chertkov O."/>
            <person name="Lapidus A."/>
            <person name="Nolan M."/>
            <person name="Lucas S."/>
            <person name="Del Rio T.G."/>
            <person name="Tice H."/>
            <person name="Cheng J.F."/>
            <person name="Tapia R."/>
            <person name="Han C."/>
            <person name="Goodwin L."/>
            <person name="Pitluck S."/>
            <person name="Liolios K."/>
            <person name="Ivanova N."/>
            <person name="Mavromatis K."/>
            <person name="Mikhailova N."/>
            <person name="Pati A."/>
            <person name="Chen A."/>
            <person name="Palaniappan K."/>
            <person name="Land M."/>
            <person name="Hauser L."/>
            <person name="Chang Y.J."/>
            <person name="Jeffries C.D."/>
            <person name="Brambilla E."/>
            <person name="Yasawong M."/>
            <person name="Rohde M."/>
            <person name="Pukall R."/>
            <person name="Spring S."/>
            <person name="Goker M."/>
            <person name="Woyke T."/>
            <person name="Bristow J."/>
            <person name="Eisen J.A."/>
            <person name="Markowitz V."/>
            <person name="Hugenholtz P."/>
            <person name="Kyrpides N.C."/>
            <person name="Klenk H.P."/>
        </authorList>
    </citation>
    <scope>NUCLEOTIDE SEQUENCE [LARGE SCALE GENOMIC DNA]</scope>
    <source>
        <strain evidence="4">ATCC 51220 / DSM 2926 / LMG 16218 / CuHBu1</strain>
    </source>
</reference>
<name>E3H7P8_ILYPC</name>
<accession>E3H7P8</accession>